<dbReference type="EMBL" id="CP024848">
    <property type="protein sequence ID" value="AXI07734.1"/>
    <property type="molecule type" value="Genomic_DNA"/>
</dbReference>
<dbReference type="CDD" id="cd01949">
    <property type="entry name" value="GGDEF"/>
    <property type="match status" value="1"/>
</dbReference>
<gene>
    <name evidence="4" type="ORF">CUC15_01485</name>
</gene>
<dbReference type="Proteomes" id="UP000253908">
    <property type="component" value="Chromosome"/>
</dbReference>
<name>A0A345PCK4_9BACI</name>
<dbReference type="InterPro" id="IPR029787">
    <property type="entry name" value="Nucleotide_cyclase"/>
</dbReference>
<dbReference type="Gene3D" id="3.30.450.20">
    <property type="entry name" value="PAS domain"/>
    <property type="match status" value="2"/>
</dbReference>
<feature type="domain" description="PAC" evidence="2">
    <location>
        <begin position="209"/>
        <end position="259"/>
    </location>
</feature>
<evidence type="ECO:0000313" key="5">
    <source>
        <dbReference type="Proteomes" id="UP000253908"/>
    </source>
</evidence>
<dbReference type="FunFam" id="3.30.70.270:FF:000001">
    <property type="entry name" value="Diguanylate cyclase domain protein"/>
    <property type="match status" value="1"/>
</dbReference>
<dbReference type="NCBIfam" id="TIGR00229">
    <property type="entry name" value="sensory_box"/>
    <property type="match status" value="2"/>
</dbReference>
<dbReference type="Pfam" id="PF13426">
    <property type="entry name" value="PAS_9"/>
    <property type="match status" value="2"/>
</dbReference>
<feature type="domain" description="GGDEF" evidence="3">
    <location>
        <begin position="291"/>
        <end position="423"/>
    </location>
</feature>
<evidence type="ECO:0000259" key="2">
    <source>
        <dbReference type="PROSITE" id="PS50113"/>
    </source>
</evidence>
<dbReference type="Pfam" id="PF00990">
    <property type="entry name" value="GGDEF"/>
    <property type="match status" value="1"/>
</dbReference>
<dbReference type="InterPro" id="IPR000160">
    <property type="entry name" value="GGDEF_dom"/>
</dbReference>
<proteinExistence type="predicted"/>
<dbReference type="PROSITE" id="PS50887">
    <property type="entry name" value="GGDEF"/>
    <property type="match status" value="1"/>
</dbReference>
<dbReference type="PANTHER" id="PTHR44757">
    <property type="entry name" value="DIGUANYLATE CYCLASE DGCP"/>
    <property type="match status" value="1"/>
</dbReference>
<dbReference type="InterPro" id="IPR000014">
    <property type="entry name" value="PAS"/>
</dbReference>
<dbReference type="SUPFAM" id="SSF55785">
    <property type="entry name" value="PYP-like sensor domain (PAS domain)"/>
    <property type="match status" value="2"/>
</dbReference>
<keyword evidence="5" id="KW-1185">Reference proteome</keyword>
<dbReference type="InterPro" id="IPR043128">
    <property type="entry name" value="Rev_trsase/Diguanyl_cyclase"/>
</dbReference>
<sequence length="424" mass="49376">MDNAFELSTNYNVLDLIWNNTTDAIFTLGHDGSVMNANPAFEDMLGWKIDELKGIAYPSFIFDMTIEEHQELLYQLSEGQDFPYTIMKRKHKDGKILDILASYRAINNKEVLAVGMYKDFTEQMYIQRKLMESEHCYRMLVEYLPETIIKQRDGRIDFVNSSGVQLFGRKQREDIIGYSIWDFVSSKRSEEIKNIIDTVYNHSDWSNPKIIVDKLIRDDGKEIFTEIKIIPIGSKEEPDIQIVIRDVTEKKRYESRLEYLAYHDPLTGLKNRRIFTKILTDSIEEAREAKEKVALLYIDIDKFKSINDTFGHDVGDELLKLFANRLKSSVREKDVLCRVGGDEFLVILKNIEGEEQITNITKRMHVAFQEPYEIKGTILNATSSIGISVFPEDGLKGRSLIHRADQALYRAKEQRNQYLFYEKN</sequence>
<feature type="domain" description="PAS" evidence="1">
    <location>
        <begin position="10"/>
        <end position="75"/>
    </location>
</feature>
<dbReference type="PROSITE" id="PS50112">
    <property type="entry name" value="PAS"/>
    <property type="match status" value="1"/>
</dbReference>
<evidence type="ECO:0000259" key="3">
    <source>
        <dbReference type="PROSITE" id="PS50887"/>
    </source>
</evidence>
<dbReference type="Gene3D" id="3.30.70.270">
    <property type="match status" value="1"/>
</dbReference>
<evidence type="ECO:0000313" key="4">
    <source>
        <dbReference type="EMBL" id="AXI07734.1"/>
    </source>
</evidence>
<dbReference type="KEGG" id="ocn:CUC15_01485"/>
<dbReference type="SUPFAM" id="SSF55073">
    <property type="entry name" value="Nucleotide cyclase"/>
    <property type="match status" value="1"/>
</dbReference>
<dbReference type="InterPro" id="IPR052155">
    <property type="entry name" value="Biofilm_reg_signaling"/>
</dbReference>
<accession>A0A345PCK4</accession>
<dbReference type="SMART" id="SM00091">
    <property type="entry name" value="PAS"/>
    <property type="match status" value="2"/>
</dbReference>
<dbReference type="NCBIfam" id="TIGR00254">
    <property type="entry name" value="GGDEF"/>
    <property type="match status" value="1"/>
</dbReference>
<dbReference type="RefSeq" id="WP_114915028.1">
    <property type="nucleotide sequence ID" value="NZ_CP024848.1"/>
</dbReference>
<organism evidence="4 5">
    <name type="scientific">Oceanobacillus zhaokaii</name>
    <dbReference type="NCBI Taxonomy" id="2052660"/>
    <lineage>
        <taxon>Bacteria</taxon>
        <taxon>Bacillati</taxon>
        <taxon>Bacillota</taxon>
        <taxon>Bacilli</taxon>
        <taxon>Bacillales</taxon>
        <taxon>Bacillaceae</taxon>
        <taxon>Oceanobacillus</taxon>
    </lineage>
</organism>
<evidence type="ECO:0008006" key="6">
    <source>
        <dbReference type="Google" id="ProtNLM"/>
    </source>
</evidence>
<evidence type="ECO:0000259" key="1">
    <source>
        <dbReference type="PROSITE" id="PS50112"/>
    </source>
</evidence>
<dbReference type="InterPro" id="IPR035965">
    <property type="entry name" value="PAS-like_dom_sf"/>
</dbReference>
<protein>
    <recommendedName>
        <fullName evidence="6">Diguanylate cyclase</fullName>
    </recommendedName>
</protein>
<dbReference type="PROSITE" id="PS50113">
    <property type="entry name" value="PAC"/>
    <property type="match status" value="1"/>
</dbReference>
<dbReference type="PANTHER" id="PTHR44757:SF2">
    <property type="entry name" value="BIOFILM ARCHITECTURE MAINTENANCE PROTEIN MBAA"/>
    <property type="match status" value="1"/>
</dbReference>
<dbReference type="SMART" id="SM00267">
    <property type="entry name" value="GGDEF"/>
    <property type="match status" value="1"/>
</dbReference>
<reference evidence="5" key="1">
    <citation type="submission" date="2017-11" db="EMBL/GenBank/DDBJ databases">
        <authorList>
            <person name="Zhu W."/>
        </authorList>
    </citation>
    <scope>NUCLEOTIDE SEQUENCE [LARGE SCALE GENOMIC DNA]</scope>
    <source>
        <strain evidence="5">160</strain>
    </source>
</reference>
<dbReference type="AlphaFoldDB" id="A0A345PCK4"/>
<dbReference type="CDD" id="cd00130">
    <property type="entry name" value="PAS"/>
    <property type="match status" value="2"/>
</dbReference>
<dbReference type="InterPro" id="IPR000700">
    <property type="entry name" value="PAS-assoc_C"/>
</dbReference>
<dbReference type="OrthoDB" id="9759607at2"/>